<evidence type="ECO:0000313" key="1">
    <source>
        <dbReference type="Ensembl" id="ENSHHUP00000009696.1"/>
    </source>
</evidence>
<reference evidence="1" key="3">
    <citation type="submission" date="2025-09" db="UniProtKB">
        <authorList>
            <consortium name="Ensembl"/>
        </authorList>
    </citation>
    <scope>IDENTIFICATION</scope>
</reference>
<dbReference type="PANTHER" id="PTHR45734">
    <property type="entry name" value="TENSIN"/>
    <property type="match status" value="1"/>
</dbReference>
<keyword evidence="2" id="KW-1185">Reference proteome</keyword>
<dbReference type="GO" id="GO:0005925">
    <property type="term" value="C:focal adhesion"/>
    <property type="evidence" value="ECO:0007669"/>
    <property type="project" value="TreeGrafter"/>
</dbReference>
<dbReference type="Ensembl" id="ENSHHUT00000009998.1">
    <property type="protein sequence ID" value="ENSHHUP00000009696.1"/>
    <property type="gene ID" value="ENSHHUG00000005918.1"/>
</dbReference>
<proteinExistence type="predicted"/>
<protein>
    <submittedName>
        <fullName evidence="1">Uncharacterized protein</fullName>
    </submittedName>
</protein>
<dbReference type="PANTHER" id="PTHR45734:SF3">
    <property type="entry name" value="TENSIN-1"/>
    <property type="match status" value="1"/>
</dbReference>
<sequence length="288" mass="31968">MQLCITLTHTLTSNTNNAKLIKETECVLYLLCVLCREPQGPVRVSRLDEGHHGKRDHCLSLAIQAVTIPHLSILSSPLLSSPLLSSPLLSSPPPKSVSLLQVMEEDYEVDLVYITSLTLSSSPLLSSPLLLSPLPRSVSLLQVMEENYEVDLVYITSLTLSPLLLSSPLLSPLPRSVSLLQAMEENYEVDLVYITERIISVSFPSGAEEHSYTSNIKEVASMLASKHGEHYLLLNLSERRNDITKLNHKVYTHKYTRTHAHTHTHTTLLNAMVVVQVWICDSGLCGPL</sequence>
<dbReference type="GO" id="GO:0010761">
    <property type="term" value="P:fibroblast migration"/>
    <property type="evidence" value="ECO:0007669"/>
    <property type="project" value="TreeGrafter"/>
</dbReference>
<reference evidence="1" key="2">
    <citation type="submission" date="2025-08" db="UniProtKB">
        <authorList>
            <consortium name="Ensembl"/>
        </authorList>
    </citation>
    <scope>IDENTIFICATION</scope>
</reference>
<dbReference type="Gene3D" id="3.90.190.10">
    <property type="entry name" value="Protein tyrosine phosphatase superfamily"/>
    <property type="match status" value="1"/>
</dbReference>
<dbReference type="AlphaFoldDB" id="A0A4W5KCN4"/>
<dbReference type="InterPro" id="IPR051484">
    <property type="entry name" value="Tensin_PTEN_phosphatase"/>
</dbReference>
<dbReference type="InterPro" id="IPR029021">
    <property type="entry name" value="Prot-tyrosine_phosphatase-like"/>
</dbReference>
<evidence type="ECO:0000313" key="2">
    <source>
        <dbReference type="Proteomes" id="UP000314982"/>
    </source>
</evidence>
<dbReference type="Proteomes" id="UP000314982">
    <property type="component" value="Unassembled WGS sequence"/>
</dbReference>
<organism evidence="1 2">
    <name type="scientific">Hucho hucho</name>
    <name type="common">huchen</name>
    <dbReference type="NCBI Taxonomy" id="62062"/>
    <lineage>
        <taxon>Eukaryota</taxon>
        <taxon>Metazoa</taxon>
        <taxon>Chordata</taxon>
        <taxon>Craniata</taxon>
        <taxon>Vertebrata</taxon>
        <taxon>Euteleostomi</taxon>
        <taxon>Actinopterygii</taxon>
        <taxon>Neopterygii</taxon>
        <taxon>Teleostei</taxon>
        <taxon>Protacanthopterygii</taxon>
        <taxon>Salmoniformes</taxon>
        <taxon>Salmonidae</taxon>
        <taxon>Salmoninae</taxon>
        <taxon>Hucho</taxon>
    </lineage>
</organism>
<name>A0A4W5KCN4_9TELE</name>
<accession>A0A4W5KCN4</accession>
<dbReference type="STRING" id="62062.ENSHHUP00000009696"/>
<reference evidence="2" key="1">
    <citation type="submission" date="2018-06" db="EMBL/GenBank/DDBJ databases">
        <title>Genome assembly of Danube salmon.</title>
        <authorList>
            <person name="Macqueen D.J."/>
            <person name="Gundappa M.K."/>
        </authorList>
    </citation>
    <scope>NUCLEOTIDE SEQUENCE [LARGE SCALE GENOMIC DNA]</scope>
</reference>
<dbReference type="GeneTree" id="ENSGT00940000155400"/>